<dbReference type="Gene3D" id="1.10.443.10">
    <property type="entry name" value="Intergrase catalytic core"/>
    <property type="match status" value="1"/>
</dbReference>
<reference evidence="4 5" key="1">
    <citation type="submission" date="2022-05" db="EMBL/GenBank/DDBJ databases">
        <authorList>
            <person name="Park J.-S."/>
        </authorList>
    </citation>
    <scope>NUCLEOTIDE SEQUENCE [LARGE SCALE GENOMIC DNA]</scope>
    <source>
        <strain evidence="4 5">2012CJ35-5</strain>
    </source>
</reference>
<dbReference type="InterPro" id="IPR010998">
    <property type="entry name" value="Integrase_recombinase_N"/>
</dbReference>
<comment type="caution">
    <text evidence="4">The sequence shown here is derived from an EMBL/GenBank/DDBJ whole genome shotgun (WGS) entry which is preliminary data.</text>
</comment>
<dbReference type="Gene3D" id="1.10.150.130">
    <property type="match status" value="1"/>
</dbReference>
<accession>A0ABT0PXI3</accession>
<evidence type="ECO:0000256" key="2">
    <source>
        <dbReference type="ARBA" id="ARBA00023172"/>
    </source>
</evidence>
<name>A0ABT0PXI3_9FLAO</name>
<feature type="domain" description="Tyr recombinase" evidence="3">
    <location>
        <begin position="190"/>
        <end position="373"/>
    </location>
</feature>
<dbReference type="EMBL" id="JAMFMA010000004">
    <property type="protein sequence ID" value="MCL6275422.1"/>
    <property type="molecule type" value="Genomic_DNA"/>
</dbReference>
<keyword evidence="2" id="KW-0233">DNA recombination</keyword>
<evidence type="ECO:0000256" key="1">
    <source>
        <dbReference type="ARBA" id="ARBA00023125"/>
    </source>
</evidence>
<keyword evidence="1" id="KW-0238">DNA-binding</keyword>
<dbReference type="InterPro" id="IPR002104">
    <property type="entry name" value="Integrase_catalytic"/>
</dbReference>
<dbReference type="PROSITE" id="PS51898">
    <property type="entry name" value="TYR_RECOMBINASE"/>
    <property type="match status" value="1"/>
</dbReference>
<organism evidence="4 5">
    <name type="scientific">Flagellimonas spongiicola</name>
    <dbReference type="NCBI Taxonomy" id="2942208"/>
    <lineage>
        <taxon>Bacteria</taxon>
        <taxon>Pseudomonadati</taxon>
        <taxon>Bacteroidota</taxon>
        <taxon>Flavobacteriia</taxon>
        <taxon>Flavobacteriales</taxon>
        <taxon>Flavobacteriaceae</taxon>
        <taxon>Flagellimonas</taxon>
    </lineage>
</organism>
<proteinExistence type="predicted"/>
<dbReference type="InterPro" id="IPR011010">
    <property type="entry name" value="DNA_brk_join_enz"/>
</dbReference>
<dbReference type="InterPro" id="IPR013762">
    <property type="entry name" value="Integrase-like_cat_sf"/>
</dbReference>
<evidence type="ECO:0000313" key="4">
    <source>
        <dbReference type="EMBL" id="MCL6275422.1"/>
    </source>
</evidence>
<evidence type="ECO:0000259" key="3">
    <source>
        <dbReference type="PROSITE" id="PS51898"/>
    </source>
</evidence>
<dbReference type="SUPFAM" id="SSF56349">
    <property type="entry name" value="DNA breaking-rejoining enzymes"/>
    <property type="match status" value="1"/>
</dbReference>
<protein>
    <submittedName>
        <fullName evidence="4">Site-specific integrase</fullName>
    </submittedName>
</protein>
<dbReference type="Proteomes" id="UP001203607">
    <property type="component" value="Unassembled WGS sequence"/>
</dbReference>
<dbReference type="RefSeq" id="WP_249658606.1">
    <property type="nucleotide sequence ID" value="NZ_JAMFMA010000004.1"/>
</dbReference>
<gene>
    <name evidence="4" type="ORF">M3P19_15515</name>
</gene>
<keyword evidence="5" id="KW-1185">Reference proteome</keyword>
<sequence length="378" mass="44547">MKISIKLSTKKSYETNDGFPIVVYISHNYKDRLWRTGYYSKIKQWNNKLARPNSKHPQYYQLLDFLLTLNKRIGEVLLIYNERQMPFPEIKEWIFNVNKDSFYDSAMAIFDKGYRGTDWSAMRRFNKFYPYSTFNNVSNKIVVDFRNALLKQGNKPSGVDSYIRSLKALWNKLSDKPNPFKGIVTEIPETIKTVATEEDLVKLTQVDLPNSDGFSGFCHYRNYWLLMFYLGGIDPEVLAKLRYDRHLVANRIIFNRDKGRSKTLCNNILPEEALEVLEIYKDSSFPFFVPIYKANNYKTFSGNFSRRMRDLSRKLQLSVELRPKSARYTFIDRAQQLLIDERITAQIVGHKRRTTTSIYTNDFPFKLQDDAHLRIISV</sequence>
<evidence type="ECO:0000313" key="5">
    <source>
        <dbReference type="Proteomes" id="UP001203607"/>
    </source>
</evidence>